<dbReference type="RefSeq" id="WP_307279715.1">
    <property type="nucleotide sequence ID" value="NZ_JAUSZT010000003.1"/>
</dbReference>
<dbReference type="EMBL" id="JAUSZT010000003">
    <property type="protein sequence ID" value="MDQ0996671.1"/>
    <property type="molecule type" value="Genomic_DNA"/>
</dbReference>
<name>A0ABU0S7P3_9HYPH</name>
<evidence type="ECO:0000313" key="2">
    <source>
        <dbReference type="Proteomes" id="UP001237780"/>
    </source>
</evidence>
<organism evidence="1 2">
    <name type="scientific">Phyllobacterium ifriqiyense</name>
    <dbReference type="NCBI Taxonomy" id="314238"/>
    <lineage>
        <taxon>Bacteria</taxon>
        <taxon>Pseudomonadati</taxon>
        <taxon>Pseudomonadota</taxon>
        <taxon>Alphaproteobacteria</taxon>
        <taxon>Hyphomicrobiales</taxon>
        <taxon>Phyllobacteriaceae</taxon>
        <taxon>Phyllobacterium</taxon>
    </lineage>
</organism>
<keyword evidence="2" id="KW-1185">Reference proteome</keyword>
<gene>
    <name evidence="1" type="ORF">QFZ34_001853</name>
</gene>
<dbReference type="Pfam" id="PF13578">
    <property type="entry name" value="Methyltransf_24"/>
    <property type="match status" value="1"/>
</dbReference>
<evidence type="ECO:0000313" key="1">
    <source>
        <dbReference type="EMBL" id="MDQ0996671.1"/>
    </source>
</evidence>
<reference evidence="1 2" key="1">
    <citation type="submission" date="2023-07" db="EMBL/GenBank/DDBJ databases">
        <title>Comparative genomics of wheat-associated soil bacteria to identify genetic determinants of phenazine resistance.</title>
        <authorList>
            <person name="Mouncey N."/>
        </authorList>
    </citation>
    <scope>NUCLEOTIDE SEQUENCE [LARGE SCALE GENOMIC DNA]</scope>
    <source>
        <strain evidence="1 2">W4I11</strain>
    </source>
</reference>
<accession>A0ABU0S7P3</accession>
<proteinExistence type="predicted"/>
<protein>
    <submittedName>
        <fullName evidence="1">Cephalosporin hydroxylase</fullName>
    </submittedName>
</protein>
<dbReference type="InterPro" id="IPR029063">
    <property type="entry name" value="SAM-dependent_MTases_sf"/>
</dbReference>
<comment type="caution">
    <text evidence="1">The sequence shown here is derived from an EMBL/GenBank/DDBJ whole genome shotgun (WGS) entry which is preliminary data.</text>
</comment>
<dbReference type="Gene3D" id="3.40.50.150">
    <property type="entry name" value="Vaccinia Virus protein VP39"/>
    <property type="match status" value="1"/>
</dbReference>
<dbReference type="Proteomes" id="UP001237780">
    <property type="component" value="Unassembled WGS sequence"/>
</dbReference>
<sequence length="247" mass="28125">MTATQLETALKDVWINIQGWVGSRVPHVLKLIREIQLEDNVVGDIVEIGVHHGKLFFLMASTARPNEKCIAIDLFDDQEKNLDHSGKGSLSMFNQHLDSYFSHLKRQVTAISADSMSFTPATIRQRLKSSGVRLFSVDGGHTVKHVINDMALAQEMIVPGGVILLDDFLGPHWPSVSEGFFEYMRVANRRLAPFLIFQNKLFLTTYSEHPQLLAKFRKLIDRDLMHEVHTNKWRYAQIGEHTVLCFA</sequence>
<dbReference type="SUPFAM" id="SSF53335">
    <property type="entry name" value="S-adenosyl-L-methionine-dependent methyltransferases"/>
    <property type="match status" value="1"/>
</dbReference>